<dbReference type="SUPFAM" id="SSF47616">
    <property type="entry name" value="GST C-terminal domain-like"/>
    <property type="match status" value="1"/>
</dbReference>
<dbReference type="InterPro" id="IPR004046">
    <property type="entry name" value="GST_C"/>
</dbReference>
<dbReference type="Pfam" id="PF00043">
    <property type="entry name" value="GST_C"/>
    <property type="match status" value="1"/>
</dbReference>
<dbReference type="InterPro" id="IPR036249">
    <property type="entry name" value="Thioredoxin-like_sf"/>
</dbReference>
<dbReference type="PROSITE" id="PS51354">
    <property type="entry name" value="GLUTAREDOXIN_2"/>
    <property type="match status" value="1"/>
</dbReference>
<proteinExistence type="inferred from homology"/>
<dbReference type="PROSITE" id="PS50405">
    <property type="entry name" value="GST_CTER"/>
    <property type="match status" value="1"/>
</dbReference>
<dbReference type="STRING" id="406100.SAMN04488052_102588"/>
<evidence type="ECO:0000259" key="2">
    <source>
        <dbReference type="PROSITE" id="PS50404"/>
    </source>
</evidence>
<dbReference type="GO" id="GO:0005737">
    <property type="term" value="C:cytoplasm"/>
    <property type="evidence" value="ECO:0007669"/>
    <property type="project" value="TreeGrafter"/>
</dbReference>
<accession>A0A1H8S8M4</accession>
<dbReference type="Gene3D" id="3.40.30.10">
    <property type="entry name" value="Glutaredoxin"/>
    <property type="match status" value="1"/>
</dbReference>
<dbReference type="Gene3D" id="1.20.1050.10">
    <property type="match status" value="1"/>
</dbReference>
<reference evidence="4 5" key="1">
    <citation type="submission" date="2016-10" db="EMBL/GenBank/DDBJ databases">
        <authorList>
            <person name="de Groot N.N."/>
        </authorList>
    </citation>
    <scope>NUCLEOTIDE SEQUENCE [LARGE SCALE GENOMIC DNA]</scope>
    <source>
        <strain evidence="4 5">CGMCC 1.6291</strain>
    </source>
</reference>
<dbReference type="InterPro" id="IPR050983">
    <property type="entry name" value="GST_Omega/HSP26"/>
</dbReference>
<dbReference type="SFLD" id="SFLDG00358">
    <property type="entry name" value="Main_(cytGST)"/>
    <property type="match status" value="1"/>
</dbReference>
<dbReference type="InterPro" id="IPR036282">
    <property type="entry name" value="Glutathione-S-Trfase_C_sf"/>
</dbReference>
<sequence>MASVNKRSVMTLFSGATCPFSHRVRFVLAEKGIQAEIHTVDDDAIPEDLMELNPYGGVPTLVDRDLCLYESKIIIEYLDERFPHPPLMPVDPVTRAKARLVQYRIERDWYGLMQQLESGAAEAPERVAQSLREELTAADELFAQDEWFMSEERTVMDVALAPLLWRLPRLGADPGDAAPALQAYSERLFDLEVFRNSLTESERTMRG</sequence>
<dbReference type="Proteomes" id="UP000199657">
    <property type="component" value="Unassembled WGS sequence"/>
</dbReference>
<keyword evidence="5" id="KW-1185">Reference proteome</keyword>
<dbReference type="EMBL" id="FOEG01000002">
    <property type="protein sequence ID" value="SEO74876.1"/>
    <property type="molecule type" value="Genomic_DNA"/>
</dbReference>
<dbReference type="PROSITE" id="PS50404">
    <property type="entry name" value="GST_NTER"/>
    <property type="match status" value="1"/>
</dbReference>
<dbReference type="PANTHER" id="PTHR43968:SF6">
    <property type="entry name" value="GLUTATHIONE S-TRANSFERASE OMEGA"/>
    <property type="match status" value="1"/>
</dbReference>
<dbReference type="PANTHER" id="PTHR43968">
    <property type="match status" value="1"/>
</dbReference>
<comment type="similarity">
    <text evidence="1">Belongs to the GST superfamily. HSP26 family.</text>
</comment>
<feature type="domain" description="GST N-terminal" evidence="2">
    <location>
        <begin position="8"/>
        <end position="86"/>
    </location>
</feature>
<dbReference type="SFLD" id="SFLDS00019">
    <property type="entry name" value="Glutathione_Transferase_(cytos"/>
    <property type="match status" value="1"/>
</dbReference>
<dbReference type="RefSeq" id="WP_091641628.1">
    <property type="nucleotide sequence ID" value="NZ_FOEG01000002.1"/>
</dbReference>
<dbReference type="InterPro" id="IPR034341">
    <property type="entry name" value="SspA_N"/>
</dbReference>
<evidence type="ECO:0000256" key="1">
    <source>
        <dbReference type="ARBA" id="ARBA00009929"/>
    </source>
</evidence>
<dbReference type="InterPro" id="IPR010987">
    <property type="entry name" value="Glutathione-S-Trfase_C-like"/>
</dbReference>
<gene>
    <name evidence="4" type="ORF">SAMN04488052_102588</name>
</gene>
<feature type="domain" description="GST C-terminal" evidence="3">
    <location>
        <begin position="91"/>
        <end position="207"/>
    </location>
</feature>
<dbReference type="InterPro" id="IPR004045">
    <property type="entry name" value="Glutathione_S-Trfase_N"/>
</dbReference>
<dbReference type="AlphaFoldDB" id="A0A1H8S8M4"/>
<evidence type="ECO:0000259" key="3">
    <source>
        <dbReference type="PROSITE" id="PS50405"/>
    </source>
</evidence>
<organism evidence="4 5">
    <name type="scientific">Aquisalimonas asiatica</name>
    <dbReference type="NCBI Taxonomy" id="406100"/>
    <lineage>
        <taxon>Bacteria</taxon>
        <taxon>Pseudomonadati</taxon>
        <taxon>Pseudomonadota</taxon>
        <taxon>Gammaproteobacteria</taxon>
        <taxon>Chromatiales</taxon>
        <taxon>Ectothiorhodospiraceae</taxon>
        <taxon>Aquisalimonas</taxon>
    </lineage>
</organism>
<dbReference type="InterPro" id="IPR040079">
    <property type="entry name" value="Glutathione_S-Trfase"/>
</dbReference>
<evidence type="ECO:0000313" key="4">
    <source>
        <dbReference type="EMBL" id="SEO74876.1"/>
    </source>
</evidence>
<name>A0A1H8S8M4_9GAMM</name>
<protein>
    <submittedName>
        <fullName evidence="4">RNA polymerase-associated protein</fullName>
    </submittedName>
</protein>
<dbReference type="Pfam" id="PF13409">
    <property type="entry name" value="GST_N_2"/>
    <property type="match status" value="1"/>
</dbReference>
<dbReference type="SUPFAM" id="SSF52833">
    <property type="entry name" value="Thioredoxin-like"/>
    <property type="match status" value="1"/>
</dbReference>
<evidence type="ECO:0000313" key="5">
    <source>
        <dbReference type="Proteomes" id="UP000199657"/>
    </source>
</evidence>
<dbReference type="CDD" id="cd03059">
    <property type="entry name" value="GST_N_SspA"/>
    <property type="match status" value="1"/>
</dbReference>
<dbReference type="OrthoDB" id="9781431at2"/>